<dbReference type="OrthoDB" id="8687363at2"/>
<evidence type="ECO:0000313" key="1">
    <source>
        <dbReference type="EMBL" id="PWW43662.1"/>
    </source>
</evidence>
<protein>
    <submittedName>
        <fullName evidence="1">General secretion pathway protein M</fullName>
    </submittedName>
</protein>
<gene>
    <name evidence="1" type="ORF">DFR36_10913</name>
</gene>
<organism evidence="1 2">
    <name type="scientific">Melaminivora alkalimesophila</name>
    <dbReference type="NCBI Taxonomy" id="1165852"/>
    <lineage>
        <taxon>Bacteria</taxon>
        <taxon>Pseudomonadati</taxon>
        <taxon>Pseudomonadota</taxon>
        <taxon>Betaproteobacteria</taxon>
        <taxon>Burkholderiales</taxon>
        <taxon>Comamonadaceae</taxon>
        <taxon>Melaminivora</taxon>
    </lineage>
</organism>
<dbReference type="GO" id="GO:0015628">
    <property type="term" value="P:protein secretion by the type II secretion system"/>
    <property type="evidence" value="ECO:0007669"/>
    <property type="project" value="InterPro"/>
</dbReference>
<dbReference type="RefSeq" id="WP_110012449.1">
    <property type="nucleotide sequence ID" value="NZ_QGUB01000009.1"/>
</dbReference>
<dbReference type="AlphaFoldDB" id="A0A317RCK9"/>
<dbReference type="GO" id="GO:0015627">
    <property type="term" value="C:type II protein secretion system complex"/>
    <property type="evidence" value="ECO:0007669"/>
    <property type="project" value="InterPro"/>
</dbReference>
<evidence type="ECO:0000313" key="2">
    <source>
        <dbReference type="Proteomes" id="UP000246483"/>
    </source>
</evidence>
<accession>A0A317RCK9</accession>
<dbReference type="EMBL" id="QGUB01000009">
    <property type="protein sequence ID" value="PWW43662.1"/>
    <property type="molecule type" value="Genomic_DNA"/>
</dbReference>
<dbReference type="Pfam" id="PF04612">
    <property type="entry name" value="T2SSM"/>
    <property type="match status" value="1"/>
</dbReference>
<sequence>MTSTTAGRPWSGALRRHWKTLAAREQALVLLAAGLLGLALAWWLLLAPALATLRGSSLRHEELDARLARMQALQAEAQQLRAAPRPRDPVDAPAVLRTGIAQHLPQSAQLAIAGDRATLRLQAAPAEALAQWLAQVRASAHAIPVQAQLRRNPADSGRWDGTLVLALPSAP</sequence>
<reference evidence="1 2" key="1">
    <citation type="submission" date="2018-05" db="EMBL/GenBank/DDBJ databases">
        <title>Genomic Encyclopedia of Type Strains, Phase IV (KMG-IV): sequencing the most valuable type-strain genomes for metagenomic binning, comparative biology and taxonomic classification.</title>
        <authorList>
            <person name="Goeker M."/>
        </authorList>
    </citation>
    <scope>NUCLEOTIDE SEQUENCE [LARGE SCALE GENOMIC DNA]</scope>
    <source>
        <strain evidence="1 2">DSM 26006</strain>
    </source>
</reference>
<dbReference type="InterPro" id="IPR007690">
    <property type="entry name" value="T2SS_GspM"/>
</dbReference>
<keyword evidence="2" id="KW-1185">Reference proteome</keyword>
<comment type="caution">
    <text evidence="1">The sequence shown here is derived from an EMBL/GenBank/DDBJ whole genome shotgun (WGS) entry which is preliminary data.</text>
</comment>
<proteinExistence type="predicted"/>
<name>A0A317RCK9_9BURK</name>
<dbReference type="Proteomes" id="UP000246483">
    <property type="component" value="Unassembled WGS sequence"/>
</dbReference>